<evidence type="ECO:0000259" key="3">
    <source>
        <dbReference type="PROSITE" id="PS51387"/>
    </source>
</evidence>
<feature type="domain" description="FAD-binding PCMH-type" evidence="3">
    <location>
        <begin position="129"/>
        <end position="314"/>
    </location>
</feature>
<dbReference type="Proteomes" id="UP000184188">
    <property type="component" value="Unassembled WGS sequence"/>
</dbReference>
<dbReference type="Pfam" id="PF01565">
    <property type="entry name" value="FAD_binding_4"/>
    <property type="match status" value="1"/>
</dbReference>
<accession>A0A1L9SK59</accession>
<dbReference type="PANTHER" id="PTHR13878:SF91">
    <property type="entry name" value="FAD BINDING DOMAIN PROTEIN (AFU_ORTHOLOGUE AFUA_6G12070)-RELATED"/>
    <property type="match status" value="1"/>
</dbReference>
<protein>
    <recommendedName>
        <fullName evidence="3">FAD-binding PCMH-type domain-containing protein</fullName>
    </recommendedName>
</protein>
<keyword evidence="5" id="KW-1185">Reference proteome</keyword>
<evidence type="ECO:0000313" key="5">
    <source>
        <dbReference type="Proteomes" id="UP000184188"/>
    </source>
</evidence>
<comment type="similarity">
    <text evidence="1">Belongs to the oxygen-dependent FAD-linked oxidoreductase family.</text>
</comment>
<dbReference type="Gene3D" id="3.30.465.10">
    <property type="match status" value="2"/>
</dbReference>
<dbReference type="GO" id="GO:0071949">
    <property type="term" value="F:FAD binding"/>
    <property type="evidence" value="ECO:0007669"/>
    <property type="project" value="InterPro"/>
</dbReference>
<dbReference type="PROSITE" id="PS51387">
    <property type="entry name" value="FAD_PCMH"/>
    <property type="match status" value="1"/>
</dbReference>
<gene>
    <name evidence="4" type="ORF">ASPZODRAFT_15006</name>
</gene>
<dbReference type="AlphaFoldDB" id="A0A1L9SK59"/>
<evidence type="ECO:0000256" key="1">
    <source>
        <dbReference type="ARBA" id="ARBA00005466"/>
    </source>
</evidence>
<dbReference type="GO" id="GO:0016491">
    <property type="term" value="F:oxidoreductase activity"/>
    <property type="evidence" value="ECO:0007669"/>
    <property type="project" value="UniProtKB-KW"/>
</dbReference>
<dbReference type="SUPFAM" id="SSF56176">
    <property type="entry name" value="FAD-binding/transporter-associated domain-like"/>
    <property type="match status" value="1"/>
</dbReference>
<dbReference type="InterPro" id="IPR016169">
    <property type="entry name" value="FAD-bd_PCMH_sub2"/>
</dbReference>
<proteinExistence type="inferred from homology"/>
<dbReference type="RefSeq" id="XP_022582065.1">
    <property type="nucleotide sequence ID" value="XM_022725567.1"/>
</dbReference>
<dbReference type="InterPro" id="IPR012951">
    <property type="entry name" value="BBE"/>
</dbReference>
<dbReference type="STRING" id="1073090.A0A1L9SK59"/>
<dbReference type="GeneID" id="34612032"/>
<dbReference type="InterPro" id="IPR016166">
    <property type="entry name" value="FAD-bd_PCMH"/>
</dbReference>
<dbReference type="InterPro" id="IPR036318">
    <property type="entry name" value="FAD-bd_PCMH-like_sf"/>
</dbReference>
<evidence type="ECO:0000313" key="4">
    <source>
        <dbReference type="EMBL" id="OJJ47555.1"/>
    </source>
</evidence>
<dbReference type="Pfam" id="PF08031">
    <property type="entry name" value="BBE"/>
    <property type="match status" value="1"/>
</dbReference>
<evidence type="ECO:0000256" key="2">
    <source>
        <dbReference type="ARBA" id="ARBA00023002"/>
    </source>
</evidence>
<dbReference type="PANTHER" id="PTHR13878">
    <property type="entry name" value="GULONOLACTONE OXIDASE"/>
    <property type="match status" value="1"/>
</dbReference>
<dbReference type="InterPro" id="IPR006094">
    <property type="entry name" value="Oxid_FAD_bind_N"/>
</dbReference>
<reference evidence="5" key="1">
    <citation type="journal article" date="2017" name="Genome Biol.">
        <title>Comparative genomics reveals high biological diversity and specific adaptations in the industrially and medically important fungal genus Aspergillus.</title>
        <authorList>
            <person name="de Vries R.P."/>
            <person name="Riley R."/>
            <person name="Wiebenga A."/>
            <person name="Aguilar-Osorio G."/>
            <person name="Amillis S."/>
            <person name="Uchima C.A."/>
            <person name="Anderluh G."/>
            <person name="Asadollahi M."/>
            <person name="Askin M."/>
            <person name="Barry K."/>
            <person name="Battaglia E."/>
            <person name="Bayram O."/>
            <person name="Benocci T."/>
            <person name="Braus-Stromeyer S.A."/>
            <person name="Caldana C."/>
            <person name="Canovas D."/>
            <person name="Cerqueira G.C."/>
            <person name="Chen F."/>
            <person name="Chen W."/>
            <person name="Choi C."/>
            <person name="Clum A."/>
            <person name="Dos Santos R.A."/>
            <person name="Damasio A.R."/>
            <person name="Diallinas G."/>
            <person name="Emri T."/>
            <person name="Fekete E."/>
            <person name="Flipphi M."/>
            <person name="Freyberg S."/>
            <person name="Gallo A."/>
            <person name="Gournas C."/>
            <person name="Habgood R."/>
            <person name="Hainaut M."/>
            <person name="Harispe M.L."/>
            <person name="Henrissat B."/>
            <person name="Hilden K.S."/>
            <person name="Hope R."/>
            <person name="Hossain A."/>
            <person name="Karabika E."/>
            <person name="Karaffa L."/>
            <person name="Karanyi Z."/>
            <person name="Krasevec N."/>
            <person name="Kuo A."/>
            <person name="Kusch H."/>
            <person name="LaButti K."/>
            <person name="Lagendijk E.L."/>
            <person name="Lapidus A."/>
            <person name="Levasseur A."/>
            <person name="Lindquist E."/>
            <person name="Lipzen A."/>
            <person name="Logrieco A.F."/>
            <person name="MacCabe A."/>
            <person name="Maekelae M.R."/>
            <person name="Malavazi I."/>
            <person name="Melin P."/>
            <person name="Meyer V."/>
            <person name="Mielnichuk N."/>
            <person name="Miskei M."/>
            <person name="Molnar A.P."/>
            <person name="Mule G."/>
            <person name="Ngan C.Y."/>
            <person name="Orejas M."/>
            <person name="Orosz E."/>
            <person name="Ouedraogo J.P."/>
            <person name="Overkamp K.M."/>
            <person name="Park H.-S."/>
            <person name="Perrone G."/>
            <person name="Piumi F."/>
            <person name="Punt P.J."/>
            <person name="Ram A.F."/>
            <person name="Ramon A."/>
            <person name="Rauscher S."/>
            <person name="Record E."/>
            <person name="Riano-Pachon D.M."/>
            <person name="Robert V."/>
            <person name="Roehrig J."/>
            <person name="Ruller R."/>
            <person name="Salamov A."/>
            <person name="Salih N.S."/>
            <person name="Samson R.A."/>
            <person name="Sandor E."/>
            <person name="Sanguinetti M."/>
            <person name="Schuetze T."/>
            <person name="Sepcic K."/>
            <person name="Shelest E."/>
            <person name="Sherlock G."/>
            <person name="Sophianopoulou V."/>
            <person name="Squina F.M."/>
            <person name="Sun H."/>
            <person name="Susca A."/>
            <person name="Todd R.B."/>
            <person name="Tsang A."/>
            <person name="Unkles S.E."/>
            <person name="van de Wiele N."/>
            <person name="van Rossen-Uffink D."/>
            <person name="Oliveira J.V."/>
            <person name="Vesth T.C."/>
            <person name="Visser J."/>
            <person name="Yu J.-H."/>
            <person name="Zhou M."/>
            <person name="Andersen M.R."/>
            <person name="Archer D.B."/>
            <person name="Baker S.E."/>
            <person name="Benoit I."/>
            <person name="Brakhage A.A."/>
            <person name="Braus G.H."/>
            <person name="Fischer R."/>
            <person name="Frisvad J.C."/>
            <person name="Goldman G.H."/>
            <person name="Houbraken J."/>
            <person name="Oakley B."/>
            <person name="Pocsi I."/>
            <person name="Scazzocchio C."/>
            <person name="Seiboth B."/>
            <person name="vanKuyk P.A."/>
            <person name="Wortman J."/>
            <person name="Dyer P.S."/>
            <person name="Grigoriev I.V."/>
        </authorList>
    </citation>
    <scope>NUCLEOTIDE SEQUENCE [LARGE SCALE GENOMIC DNA]</scope>
    <source>
        <strain evidence="5">CBS 506.65</strain>
    </source>
</reference>
<dbReference type="EMBL" id="KV878340">
    <property type="protein sequence ID" value="OJJ47555.1"/>
    <property type="molecule type" value="Genomic_DNA"/>
</dbReference>
<organism evidence="4 5">
    <name type="scientific">Penicilliopsis zonata CBS 506.65</name>
    <dbReference type="NCBI Taxonomy" id="1073090"/>
    <lineage>
        <taxon>Eukaryota</taxon>
        <taxon>Fungi</taxon>
        <taxon>Dikarya</taxon>
        <taxon>Ascomycota</taxon>
        <taxon>Pezizomycotina</taxon>
        <taxon>Eurotiomycetes</taxon>
        <taxon>Eurotiomycetidae</taxon>
        <taxon>Eurotiales</taxon>
        <taxon>Aspergillaceae</taxon>
        <taxon>Penicilliopsis</taxon>
    </lineage>
</organism>
<keyword evidence="2" id="KW-0560">Oxidoreductase</keyword>
<sequence length="622" mass="67345">MYEGHTWHPWTSTFVGSEKVPDTFKEPALDAAIFWFRPLLFADTPGDECWPSTASWNTLNTTVNGKLLHNRPLAEPCYPGDNYDADACQYISDQWTNATIVSENAVGYSYPLVTTCPPINTTVAAYPICDLGTAPVYTINATEAADVAAGIKFAKENNIRLVIKNTGHDGRGRSQGYGSLMIWIKYIDSGLAYQPRYNSSCASNWTGAAFTVGGGYIWGDVYDAAAEHGMVAVGGDDRTVGVIGGYMQGGGHGPASHDFGLAADQVLDMTVVLATGETVTANACQYADLFTALRGGGGGTYGVVISATIKLHPSAPMIGQVLSVVPLNASVAALLNVSAQITARYPTVMDAGFSGYGYLGTSSLLDPSLTAEGLYTHTIAKRLPDTNTSASWEAAKEELEDKLVADLIAYNSTDLYVSVEYYNFSSFVDYYDAIGGGESSVGTSDILITSRLFDKASLEDNAENLAEMMHTIFSTEGDNSTLTLEGVVLNNCLVAGGQVLEETPYTSVQPSWRRAYVLANLIAFWGPGLDTLEIQRVRDDVTYRKMDAMRRLTPGMGSYLNEADSLDPQWKEDFYGTNYDWLTAVKHKYDPDGVFYCYRCIGSLGWSEDVRNSLGYGPLCQT</sequence>
<dbReference type="VEuPathDB" id="FungiDB:ASPZODRAFT_15006"/>
<name>A0A1L9SK59_9EURO</name>
<dbReference type="OrthoDB" id="9983560at2759"/>
<dbReference type="InterPro" id="IPR050432">
    <property type="entry name" value="FAD-linked_Oxidoreductases_BP"/>
</dbReference>